<dbReference type="AlphaFoldDB" id="A0A9E7A2X5"/>
<dbReference type="Proteomes" id="UP000831684">
    <property type="component" value="Chromosome"/>
</dbReference>
<proteinExistence type="predicted"/>
<dbReference type="KEGG" id="apol:K9D25_03020"/>
<evidence type="ECO:0000313" key="3">
    <source>
        <dbReference type="Proteomes" id="UP000831684"/>
    </source>
</evidence>
<protein>
    <submittedName>
        <fullName evidence="2">Uncharacterized protein</fullName>
    </submittedName>
</protein>
<gene>
    <name evidence="2" type="ORF">K9D25_03020</name>
</gene>
<sequence length="124" mass="12513">MATYNSERGEVPLTVGGVDLVIAATMQGLATVSSRLRCQSFSELYAKMANVEVNAVIVGVEALAVKGDVGAAMKRLTLKDLPACRDAFIAALAHSVKDDAGNGEAAGGETSSPGGSGNASPSET</sequence>
<evidence type="ECO:0000313" key="2">
    <source>
        <dbReference type="EMBL" id="UOK71713.1"/>
    </source>
</evidence>
<accession>A0A9E7A2X5</accession>
<dbReference type="EMBL" id="CP083239">
    <property type="protein sequence ID" value="UOK71713.1"/>
    <property type="molecule type" value="Genomic_DNA"/>
</dbReference>
<feature type="region of interest" description="Disordered" evidence="1">
    <location>
        <begin position="100"/>
        <end position="124"/>
    </location>
</feature>
<organism evidence="2 3">
    <name type="scientific">Ancylobacter polymorphus</name>
    <dbReference type="NCBI Taxonomy" id="223390"/>
    <lineage>
        <taxon>Bacteria</taxon>
        <taxon>Pseudomonadati</taxon>
        <taxon>Pseudomonadota</taxon>
        <taxon>Alphaproteobacteria</taxon>
        <taxon>Hyphomicrobiales</taxon>
        <taxon>Xanthobacteraceae</taxon>
        <taxon>Ancylobacter</taxon>
    </lineage>
</organism>
<reference evidence="2" key="1">
    <citation type="submission" date="2021-09" db="EMBL/GenBank/DDBJ databases">
        <title>Network and meta-omics reveal the key degrader and cooperation patterns in an efficient 1,4-dioxane-degrading microbial community.</title>
        <authorList>
            <person name="Dai C."/>
        </authorList>
    </citation>
    <scope>NUCLEOTIDE SEQUENCE</scope>
    <source>
        <strain evidence="2">ZM13</strain>
    </source>
</reference>
<name>A0A9E7A2X5_9HYPH</name>
<evidence type="ECO:0000256" key="1">
    <source>
        <dbReference type="SAM" id="MobiDB-lite"/>
    </source>
</evidence>
<feature type="compositionally biased region" description="Low complexity" evidence="1">
    <location>
        <begin position="107"/>
        <end position="124"/>
    </location>
</feature>
<dbReference type="RefSeq" id="WP_244379096.1">
    <property type="nucleotide sequence ID" value="NZ_CP083239.1"/>
</dbReference>